<organism evidence="2">
    <name type="scientific">Haptolina ericina</name>
    <dbReference type="NCBI Taxonomy" id="156174"/>
    <lineage>
        <taxon>Eukaryota</taxon>
        <taxon>Haptista</taxon>
        <taxon>Haptophyta</taxon>
        <taxon>Prymnesiophyceae</taxon>
        <taxon>Prymnesiales</taxon>
        <taxon>Prymnesiaceae</taxon>
        <taxon>Haptolina</taxon>
    </lineage>
</organism>
<dbReference type="AlphaFoldDB" id="A0A7S3EYU5"/>
<evidence type="ECO:0000256" key="1">
    <source>
        <dbReference type="SAM" id="SignalP"/>
    </source>
</evidence>
<evidence type="ECO:0000313" key="2">
    <source>
        <dbReference type="EMBL" id="CAE0116403.1"/>
    </source>
</evidence>
<sequence>MMQKFTLFLLASGAAAYCEDSYPDPDNGGSWCGDGAIHDGMNCWGSCLDGCSWTSTTCTQATCGRSTDDGCVFTTAPLCSWHCPTKLPAMHLSFKNKTAAVKGVAKTVARVEGEAKLIKPVEKPVEKTHNTCVDGGAACGGLDCCFSFGNSDCCCPSGSHCFVFSGTSCGTVCLPGFKELVQQS</sequence>
<feature type="signal peptide" evidence="1">
    <location>
        <begin position="1"/>
        <end position="16"/>
    </location>
</feature>
<reference evidence="2" key="1">
    <citation type="submission" date="2021-01" db="EMBL/GenBank/DDBJ databases">
        <authorList>
            <person name="Corre E."/>
            <person name="Pelletier E."/>
            <person name="Niang G."/>
            <person name="Scheremetjew M."/>
            <person name="Finn R."/>
            <person name="Kale V."/>
            <person name="Holt S."/>
            <person name="Cochrane G."/>
            <person name="Meng A."/>
            <person name="Brown T."/>
            <person name="Cohen L."/>
        </authorList>
    </citation>
    <scope>NUCLEOTIDE SEQUENCE</scope>
    <source>
        <strain evidence="2">CCMP281</strain>
    </source>
</reference>
<feature type="chain" id="PRO_5030806910" description="Granulins domain-containing protein" evidence="1">
    <location>
        <begin position="17"/>
        <end position="184"/>
    </location>
</feature>
<proteinExistence type="predicted"/>
<keyword evidence="1" id="KW-0732">Signal</keyword>
<accession>A0A7S3EYU5</accession>
<gene>
    <name evidence="2" type="ORF">HERI1096_LOCUS17088</name>
</gene>
<dbReference type="EMBL" id="HBHX01030662">
    <property type="protein sequence ID" value="CAE0116403.1"/>
    <property type="molecule type" value="Transcribed_RNA"/>
</dbReference>
<name>A0A7S3EYU5_9EUKA</name>
<protein>
    <recommendedName>
        <fullName evidence="3">Granulins domain-containing protein</fullName>
    </recommendedName>
</protein>
<evidence type="ECO:0008006" key="3">
    <source>
        <dbReference type="Google" id="ProtNLM"/>
    </source>
</evidence>